<accession>A0A255EFF4</accession>
<dbReference type="AlphaFoldDB" id="A0A255EFF4"/>
<evidence type="ECO:0000313" key="3">
    <source>
        <dbReference type="EMBL" id="OYN90267.1"/>
    </source>
</evidence>
<keyword evidence="2" id="KW-0472">Membrane</keyword>
<sequence>MGLRRVLFTALAAVLALGMGLWPGAEIAAAQPAGPSPAQTQPAQTGSDPDALVSVSLSEVTPAVPTPDGSVTMRGTVTNTSAQTLTHVQAYTWRDQSPVVDAEGLEAILESDPTYPVGSRLFELPHQFVNLTDEVRPELRPGESRDFSLTVPVAELELATSGGDVAGVYLVGVQIRSRPASAYTIGRARTLVTIPAADTRAQVATGVELSARPSSVRENLFVDERLVEQISPGGRLRVLLDAAERADTSWIIDPSLYAELVDMADGYSVRTETGEKPGTGQAAARAWLEDFRRLPVERGLRMQYARADLDAVAGSEWAMRIGGSGDRVSDLADLPLVIVSPEGHLRPETVANLAALRPRAWLTSSAQPGVSWEGDQLLLGWSDDVWDGGPLPGPQSTVHVRQRQLAQTYITAAEAVDPQPQIRIISTPEQAQAWTGASFVESVQLGEVIGQATASRSRPAATWISNQDAPLSPAHLETVTELSQKMWVYTELLAEPDQFWSWSMTVLSKSVSSHWRGQGPAAQRFLTPLEQRIEPGLDGSALRVAPSSALRLTGSSGAVPVTIINDLPDSVRVNLAFVSDSPQRLTIPNVDDIEIGPGQRVTVTVTPKASGNGAVNVNASLTTLNGTAVGKPTELFVEATQIGQIGWAIVGASGIVLVTTTAMRIWQIRREKKKETAA</sequence>
<organism evidence="3 4">
    <name type="scientific">Parenemella sanctibonifatiensis</name>
    <dbReference type="NCBI Taxonomy" id="2016505"/>
    <lineage>
        <taxon>Bacteria</taxon>
        <taxon>Bacillati</taxon>
        <taxon>Actinomycetota</taxon>
        <taxon>Actinomycetes</taxon>
        <taxon>Propionibacteriales</taxon>
        <taxon>Propionibacteriaceae</taxon>
        <taxon>Parenemella</taxon>
    </lineage>
</organism>
<dbReference type="Proteomes" id="UP000216300">
    <property type="component" value="Unassembled WGS sequence"/>
</dbReference>
<feature type="compositionally biased region" description="Low complexity" evidence="1">
    <location>
        <begin position="30"/>
        <end position="46"/>
    </location>
</feature>
<gene>
    <name evidence="3" type="ORF">CGZ91_08880</name>
</gene>
<keyword evidence="2" id="KW-1133">Transmembrane helix</keyword>
<evidence type="ECO:0000313" key="4">
    <source>
        <dbReference type="Proteomes" id="UP000216300"/>
    </source>
</evidence>
<proteinExistence type="predicted"/>
<keyword evidence="2" id="KW-0812">Transmembrane</keyword>
<protein>
    <submittedName>
        <fullName evidence="3">Uncharacterized protein</fullName>
    </submittedName>
</protein>
<name>A0A255EFF4_9ACTN</name>
<dbReference type="EMBL" id="NMVJ01000007">
    <property type="protein sequence ID" value="OYN90267.1"/>
    <property type="molecule type" value="Genomic_DNA"/>
</dbReference>
<dbReference type="OrthoDB" id="5185072at2"/>
<comment type="caution">
    <text evidence="3">The sequence shown here is derived from an EMBL/GenBank/DDBJ whole genome shotgun (WGS) entry which is preliminary data.</text>
</comment>
<keyword evidence="4" id="KW-1185">Reference proteome</keyword>
<evidence type="ECO:0000256" key="2">
    <source>
        <dbReference type="SAM" id="Phobius"/>
    </source>
</evidence>
<dbReference type="Pfam" id="PF19516">
    <property type="entry name" value="DUF6049"/>
    <property type="match status" value="2"/>
</dbReference>
<dbReference type="RefSeq" id="WP_094454403.1">
    <property type="nucleotide sequence ID" value="NZ_NMVJ01000007.1"/>
</dbReference>
<feature type="transmembrane region" description="Helical" evidence="2">
    <location>
        <begin position="645"/>
        <end position="666"/>
    </location>
</feature>
<evidence type="ECO:0000256" key="1">
    <source>
        <dbReference type="SAM" id="MobiDB-lite"/>
    </source>
</evidence>
<reference evidence="3 4" key="1">
    <citation type="submission" date="2017-07" db="EMBL/GenBank/DDBJ databases">
        <title>Draft whole genome sequences of clinical Proprionibacteriaceae strains.</title>
        <authorList>
            <person name="Bernier A.-M."/>
            <person name="Bernard K."/>
            <person name="Domingo M.-C."/>
        </authorList>
    </citation>
    <scope>NUCLEOTIDE SEQUENCE [LARGE SCALE GENOMIC DNA]</scope>
    <source>
        <strain evidence="3 4">NML 150081</strain>
    </source>
</reference>
<dbReference type="InterPro" id="IPR046112">
    <property type="entry name" value="DUF6049"/>
</dbReference>
<feature type="region of interest" description="Disordered" evidence="1">
    <location>
        <begin position="30"/>
        <end position="50"/>
    </location>
</feature>